<dbReference type="GO" id="GO:0043138">
    <property type="term" value="F:3'-5' DNA helicase activity"/>
    <property type="evidence" value="ECO:0007669"/>
    <property type="project" value="TreeGrafter"/>
</dbReference>
<dbReference type="AlphaFoldDB" id="A0A0R3TTJ6"/>
<dbReference type="PROSITE" id="PS51192">
    <property type="entry name" value="HELICASE_ATP_BIND_1"/>
    <property type="match status" value="1"/>
</dbReference>
<dbReference type="SUPFAM" id="SSF52540">
    <property type="entry name" value="P-loop containing nucleoside triphosphate hydrolases"/>
    <property type="match status" value="1"/>
</dbReference>
<evidence type="ECO:0000256" key="5">
    <source>
        <dbReference type="ARBA" id="ARBA00023242"/>
    </source>
</evidence>
<dbReference type="Proteomes" id="UP000278807">
    <property type="component" value="Unassembled WGS sequence"/>
</dbReference>
<keyword evidence="5" id="KW-0539">Nucleus</keyword>
<dbReference type="InterPro" id="IPR002464">
    <property type="entry name" value="DNA/RNA_helicase_DEAH_CS"/>
</dbReference>
<evidence type="ECO:0000256" key="6">
    <source>
        <dbReference type="SAM" id="MobiDB-lite"/>
    </source>
</evidence>
<dbReference type="GO" id="GO:0016787">
    <property type="term" value="F:hydrolase activity"/>
    <property type="evidence" value="ECO:0007669"/>
    <property type="project" value="UniProtKB-KW"/>
</dbReference>
<dbReference type="PANTHER" id="PTHR13710:SF153">
    <property type="entry name" value="RECQ-LIKE DNA HELICASE BLM"/>
    <property type="match status" value="1"/>
</dbReference>
<feature type="region of interest" description="Disordered" evidence="6">
    <location>
        <begin position="140"/>
        <end position="160"/>
    </location>
</feature>
<comment type="similarity">
    <text evidence="1">Belongs to the helicase family. RecQ subfamily.</text>
</comment>
<dbReference type="InterPro" id="IPR011545">
    <property type="entry name" value="DEAD/DEAH_box_helicase_dom"/>
</dbReference>
<accession>A0A0R3TTJ6</accession>
<evidence type="ECO:0000256" key="2">
    <source>
        <dbReference type="ARBA" id="ARBA00022801"/>
    </source>
</evidence>
<name>A0A0R3TTJ6_RODNA</name>
<reference evidence="8 9" key="2">
    <citation type="submission" date="2018-11" db="EMBL/GenBank/DDBJ databases">
        <authorList>
            <consortium name="Pathogen Informatics"/>
        </authorList>
    </citation>
    <scope>NUCLEOTIDE SEQUENCE [LARGE SCALE GENOMIC DNA]</scope>
</reference>
<dbReference type="Pfam" id="PF00270">
    <property type="entry name" value="DEAD"/>
    <property type="match status" value="1"/>
</dbReference>
<dbReference type="GO" id="GO:0005694">
    <property type="term" value="C:chromosome"/>
    <property type="evidence" value="ECO:0007669"/>
    <property type="project" value="TreeGrafter"/>
</dbReference>
<feature type="region of interest" description="Disordered" evidence="6">
    <location>
        <begin position="274"/>
        <end position="303"/>
    </location>
</feature>
<feature type="region of interest" description="Disordered" evidence="6">
    <location>
        <begin position="177"/>
        <end position="221"/>
    </location>
</feature>
<evidence type="ECO:0000256" key="1">
    <source>
        <dbReference type="ARBA" id="ARBA00005446"/>
    </source>
</evidence>
<evidence type="ECO:0000313" key="10">
    <source>
        <dbReference type="WBParaSite" id="HNAJ_0001104101-mRNA-1"/>
    </source>
</evidence>
<keyword evidence="2" id="KW-0378">Hydrolase</keyword>
<dbReference type="InterPro" id="IPR027417">
    <property type="entry name" value="P-loop_NTPase"/>
</dbReference>
<dbReference type="GO" id="GO:0009378">
    <property type="term" value="F:four-way junction helicase activity"/>
    <property type="evidence" value="ECO:0007669"/>
    <property type="project" value="TreeGrafter"/>
</dbReference>
<dbReference type="PANTHER" id="PTHR13710">
    <property type="entry name" value="DNA HELICASE RECQ FAMILY MEMBER"/>
    <property type="match status" value="1"/>
</dbReference>
<dbReference type="Gene3D" id="3.40.50.300">
    <property type="entry name" value="P-loop containing nucleotide triphosphate hydrolases"/>
    <property type="match status" value="1"/>
</dbReference>
<keyword evidence="3" id="KW-0238">DNA-binding</keyword>
<dbReference type="EMBL" id="UZAE01013341">
    <property type="protein sequence ID" value="VDO09369.1"/>
    <property type="molecule type" value="Genomic_DNA"/>
</dbReference>
<dbReference type="SMART" id="SM00487">
    <property type="entry name" value="DEXDc"/>
    <property type="match status" value="1"/>
</dbReference>
<proteinExistence type="inferred from homology"/>
<dbReference type="GO" id="GO:0005634">
    <property type="term" value="C:nucleus"/>
    <property type="evidence" value="ECO:0007669"/>
    <property type="project" value="TreeGrafter"/>
</dbReference>
<feature type="compositionally biased region" description="Low complexity" evidence="6">
    <location>
        <begin position="180"/>
        <end position="221"/>
    </location>
</feature>
<dbReference type="GO" id="GO:0005737">
    <property type="term" value="C:cytoplasm"/>
    <property type="evidence" value="ECO:0007669"/>
    <property type="project" value="TreeGrafter"/>
</dbReference>
<sequence>MGSMQKKFTFKPLRSSCSNTITPAVTPNPLRKALFTPVSSAISPLINSNQPAKCIPTTKVIPLRNGDNITHRPPSPDLIFSDDDTSEVLDSKPPAALTDSAKIVLTEDGFDDFGDPPSPSWLNNESEVFGLIDQTESFNPNTTSTQAFATPKPPVISPPRSSLKMILKNSTFTPNLVQKSSSPLPSASSNSSVFTPITPKTSQTKKSISSSKKTSSSSSKDTISIPATFLKAINSACDVIQSLNVEKLLSCFGAKTSILTNLLSARNDFQKWQAKAASKQEEKASRQEKRPSTSTPAPLFSSIDDFETDNTSNWNDFNFCPDVKQEPSPCTSISSTNQVKLAFPPKVESISQPKPKTPQLEADTGEGNVFLPLGTNQSKWETATEVHEYKDQPDDGSTGEFDGTDCFPHSAKMMKAFSEIFGLVRFRRNQLQAINAALLGKDCFVIMPTGGGKSLCYQLPGVIEEGLTIIISPLKALILDQVNKLQSLGAKAASLSGDLSPSECDSIFTAMHKDRLEIKILFVTPEKVSSYDPLDPIFFLQVAASGKLKQVMQSLYQRNMLARFVIDEAHCVSQVKATFWHNFGVCWGHDFRPDYRNLRILRESFPKVPMMAMTATATPQVRQDILNQLRLTNTKWYCLLVSLNHFYIFVVVHLLSYKN</sequence>
<organism evidence="10">
    <name type="scientific">Rodentolepis nana</name>
    <name type="common">Dwarf tapeworm</name>
    <name type="synonym">Hymenolepis nana</name>
    <dbReference type="NCBI Taxonomy" id="102285"/>
    <lineage>
        <taxon>Eukaryota</taxon>
        <taxon>Metazoa</taxon>
        <taxon>Spiralia</taxon>
        <taxon>Lophotrochozoa</taxon>
        <taxon>Platyhelminthes</taxon>
        <taxon>Cestoda</taxon>
        <taxon>Eucestoda</taxon>
        <taxon>Cyclophyllidea</taxon>
        <taxon>Hymenolepididae</taxon>
        <taxon>Rodentolepis</taxon>
    </lineage>
</organism>
<dbReference type="OrthoDB" id="10261556at2759"/>
<dbReference type="GO" id="GO:0003677">
    <property type="term" value="F:DNA binding"/>
    <property type="evidence" value="ECO:0007669"/>
    <property type="project" value="UniProtKB-KW"/>
</dbReference>
<feature type="domain" description="Helicase ATP-binding" evidence="7">
    <location>
        <begin position="434"/>
        <end position="635"/>
    </location>
</feature>
<keyword evidence="4" id="KW-0413">Isomerase</keyword>
<dbReference type="InterPro" id="IPR014001">
    <property type="entry name" value="Helicase_ATP-bd"/>
</dbReference>
<gene>
    <name evidence="8" type="ORF">HNAJ_LOCUS11031</name>
</gene>
<dbReference type="GO" id="GO:0005524">
    <property type="term" value="F:ATP binding"/>
    <property type="evidence" value="ECO:0007669"/>
    <property type="project" value="InterPro"/>
</dbReference>
<dbReference type="STRING" id="102285.A0A0R3TTJ6"/>
<evidence type="ECO:0000256" key="4">
    <source>
        <dbReference type="ARBA" id="ARBA00023235"/>
    </source>
</evidence>
<evidence type="ECO:0000313" key="8">
    <source>
        <dbReference type="EMBL" id="VDO09369.1"/>
    </source>
</evidence>
<reference evidence="10" key="1">
    <citation type="submission" date="2017-02" db="UniProtKB">
        <authorList>
            <consortium name="WormBaseParasite"/>
        </authorList>
    </citation>
    <scope>IDENTIFICATION</scope>
</reference>
<evidence type="ECO:0000259" key="7">
    <source>
        <dbReference type="PROSITE" id="PS51192"/>
    </source>
</evidence>
<dbReference type="PROSITE" id="PS00690">
    <property type="entry name" value="DEAH_ATP_HELICASE"/>
    <property type="match status" value="1"/>
</dbReference>
<dbReference type="GO" id="GO:0000724">
    <property type="term" value="P:double-strand break repair via homologous recombination"/>
    <property type="evidence" value="ECO:0007669"/>
    <property type="project" value="TreeGrafter"/>
</dbReference>
<feature type="compositionally biased region" description="Basic and acidic residues" evidence="6">
    <location>
        <begin position="278"/>
        <end position="291"/>
    </location>
</feature>
<evidence type="ECO:0000256" key="3">
    <source>
        <dbReference type="ARBA" id="ARBA00023125"/>
    </source>
</evidence>
<keyword evidence="9" id="KW-1185">Reference proteome</keyword>
<evidence type="ECO:0000313" key="9">
    <source>
        <dbReference type="Proteomes" id="UP000278807"/>
    </source>
</evidence>
<protein>
    <submittedName>
        <fullName evidence="10">Helicase ATP-binding domain-containing protein</fullName>
    </submittedName>
</protein>
<dbReference type="FunFam" id="3.40.50.300:FF:001389">
    <property type="entry name" value="ATP-dependent DNA helicase RecQ"/>
    <property type="match status" value="1"/>
</dbReference>
<dbReference type="WBParaSite" id="HNAJ_0001104101-mRNA-1">
    <property type="protein sequence ID" value="HNAJ_0001104101-mRNA-1"/>
    <property type="gene ID" value="HNAJ_0001104101"/>
</dbReference>